<dbReference type="VEuPathDB" id="FungiDB:ASPZODRAFT_136018"/>
<feature type="transmembrane region" description="Helical" evidence="2">
    <location>
        <begin position="215"/>
        <end position="238"/>
    </location>
</feature>
<dbReference type="AlphaFoldDB" id="A0A1L9S8S7"/>
<accession>A0A1L9S8S7</accession>
<evidence type="ECO:0000313" key="3">
    <source>
        <dbReference type="EMBL" id="OJJ43563.1"/>
    </source>
</evidence>
<sequence length="279" mass="28603">MAAIPLTTTFTPPTACLSDLWVVSTSVGGAWMNLGPGNTTECLPSGWSPTTYFSPGICPSGYVIATSTTASVNDAVETIATCCPVDSDNTYSVRPASTASTLQAWQSLMHMSEICQWSPGANVQTAFNYTYSSSGSVVTATTSLDSSGLINAYGVEIRWQSSDFASSTAVTTTATATTTATTAQSPSQASATSTSTSSSTSTSKSSSGLSNGAKIGVGVGVAIGGVLVISLVVAWFLYRKRQKGRNASSELPTVSDKGTAKNEGVPVELGGVSYHEMES</sequence>
<feature type="region of interest" description="Disordered" evidence="1">
    <location>
        <begin position="177"/>
        <end position="209"/>
    </location>
</feature>
<protein>
    <recommendedName>
        <fullName evidence="5">Mid2 domain-containing protein</fullName>
    </recommendedName>
</protein>
<dbReference type="RefSeq" id="XP_022578073.1">
    <property type="nucleotide sequence ID" value="XM_022723958.1"/>
</dbReference>
<keyword evidence="4" id="KW-1185">Reference proteome</keyword>
<reference evidence="4" key="1">
    <citation type="journal article" date="2017" name="Genome Biol.">
        <title>Comparative genomics reveals high biological diversity and specific adaptations in the industrially and medically important fungal genus Aspergillus.</title>
        <authorList>
            <person name="de Vries R.P."/>
            <person name="Riley R."/>
            <person name="Wiebenga A."/>
            <person name="Aguilar-Osorio G."/>
            <person name="Amillis S."/>
            <person name="Uchima C.A."/>
            <person name="Anderluh G."/>
            <person name="Asadollahi M."/>
            <person name="Askin M."/>
            <person name="Barry K."/>
            <person name="Battaglia E."/>
            <person name="Bayram O."/>
            <person name="Benocci T."/>
            <person name="Braus-Stromeyer S.A."/>
            <person name="Caldana C."/>
            <person name="Canovas D."/>
            <person name="Cerqueira G.C."/>
            <person name="Chen F."/>
            <person name="Chen W."/>
            <person name="Choi C."/>
            <person name="Clum A."/>
            <person name="Dos Santos R.A."/>
            <person name="Damasio A.R."/>
            <person name="Diallinas G."/>
            <person name="Emri T."/>
            <person name="Fekete E."/>
            <person name="Flipphi M."/>
            <person name="Freyberg S."/>
            <person name="Gallo A."/>
            <person name="Gournas C."/>
            <person name="Habgood R."/>
            <person name="Hainaut M."/>
            <person name="Harispe M.L."/>
            <person name="Henrissat B."/>
            <person name="Hilden K.S."/>
            <person name="Hope R."/>
            <person name="Hossain A."/>
            <person name="Karabika E."/>
            <person name="Karaffa L."/>
            <person name="Karanyi Z."/>
            <person name="Krasevec N."/>
            <person name="Kuo A."/>
            <person name="Kusch H."/>
            <person name="LaButti K."/>
            <person name="Lagendijk E.L."/>
            <person name="Lapidus A."/>
            <person name="Levasseur A."/>
            <person name="Lindquist E."/>
            <person name="Lipzen A."/>
            <person name="Logrieco A.F."/>
            <person name="MacCabe A."/>
            <person name="Maekelae M.R."/>
            <person name="Malavazi I."/>
            <person name="Melin P."/>
            <person name="Meyer V."/>
            <person name="Mielnichuk N."/>
            <person name="Miskei M."/>
            <person name="Molnar A.P."/>
            <person name="Mule G."/>
            <person name="Ngan C.Y."/>
            <person name="Orejas M."/>
            <person name="Orosz E."/>
            <person name="Ouedraogo J.P."/>
            <person name="Overkamp K.M."/>
            <person name="Park H.-S."/>
            <person name="Perrone G."/>
            <person name="Piumi F."/>
            <person name="Punt P.J."/>
            <person name="Ram A.F."/>
            <person name="Ramon A."/>
            <person name="Rauscher S."/>
            <person name="Record E."/>
            <person name="Riano-Pachon D.M."/>
            <person name="Robert V."/>
            <person name="Roehrig J."/>
            <person name="Ruller R."/>
            <person name="Salamov A."/>
            <person name="Salih N.S."/>
            <person name="Samson R.A."/>
            <person name="Sandor E."/>
            <person name="Sanguinetti M."/>
            <person name="Schuetze T."/>
            <person name="Sepcic K."/>
            <person name="Shelest E."/>
            <person name="Sherlock G."/>
            <person name="Sophianopoulou V."/>
            <person name="Squina F.M."/>
            <person name="Sun H."/>
            <person name="Susca A."/>
            <person name="Todd R.B."/>
            <person name="Tsang A."/>
            <person name="Unkles S.E."/>
            <person name="van de Wiele N."/>
            <person name="van Rossen-Uffink D."/>
            <person name="Oliveira J.V."/>
            <person name="Vesth T.C."/>
            <person name="Visser J."/>
            <person name="Yu J.-H."/>
            <person name="Zhou M."/>
            <person name="Andersen M.R."/>
            <person name="Archer D.B."/>
            <person name="Baker S.E."/>
            <person name="Benoit I."/>
            <person name="Brakhage A.A."/>
            <person name="Braus G.H."/>
            <person name="Fischer R."/>
            <person name="Frisvad J.C."/>
            <person name="Goldman G.H."/>
            <person name="Houbraken J."/>
            <person name="Oakley B."/>
            <person name="Pocsi I."/>
            <person name="Scazzocchio C."/>
            <person name="Seiboth B."/>
            <person name="vanKuyk P.A."/>
            <person name="Wortman J."/>
            <person name="Dyer P.S."/>
            <person name="Grigoriev I.V."/>
        </authorList>
    </citation>
    <scope>NUCLEOTIDE SEQUENCE [LARGE SCALE GENOMIC DNA]</scope>
    <source>
        <strain evidence="4">CBS 506.65</strain>
    </source>
</reference>
<dbReference type="Proteomes" id="UP000184188">
    <property type="component" value="Unassembled WGS sequence"/>
</dbReference>
<dbReference type="EMBL" id="KV878351">
    <property type="protein sequence ID" value="OJJ43563.1"/>
    <property type="molecule type" value="Genomic_DNA"/>
</dbReference>
<evidence type="ECO:0008006" key="5">
    <source>
        <dbReference type="Google" id="ProtNLM"/>
    </source>
</evidence>
<evidence type="ECO:0000256" key="1">
    <source>
        <dbReference type="SAM" id="MobiDB-lite"/>
    </source>
</evidence>
<gene>
    <name evidence="3" type="ORF">ASPZODRAFT_136018</name>
</gene>
<dbReference type="STRING" id="1073090.A0A1L9S8S7"/>
<evidence type="ECO:0000256" key="2">
    <source>
        <dbReference type="SAM" id="Phobius"/>
    </source>
</evidence>
<keyword evidence="2" id="KW-1133">Transmembrane helix</keyword>
<proteinExistence type="predicted"/>
<dbReference type="OrthoDB" id="4770059at2759"/>
<organism evidence="3 4">
    <name type="scientific">Penicilliopsis zonata CBS 506.65</name>
    <dbReference type="NCBI Taxonomy" id="1073090"/>
    <lineage>
        <taxon>Eukaryota</taxon>
        <taxon>Fungi</taxon>
        <taxon>Dikarya</taxon>
        <taxon>Ascomycota</taxon>
        <taxon>Pezizomycotina</taxon>
        <taxon>Eurotiomycetes</taxon>
        <taxon>Eurotiomycetidae</taxon>
        <taxon>Eurotiales</taxon>
        <taxon>Aspergillaceae</taxon>
        <taxon>Penicilliopsis</taxon>
    </lineage>
</organism>
<evidence type="ECO:0000313" key="4">
    <source>
        <dbReference type="Proteomes" id="UP000184188"/>
    </source>
</evidence>
<name>A0A1L9S8S7_9EURO</name>
<keyword evidence="2" id="KW-0812">Transmembrane</keyword>
<dbReference type="GeneID" id="34610423"/>
<keyword evidence="2" id="KW-0472">Membrane</keyword>